<keyword evidence="16" id="KW-0472">Membrane</keyword>
<protein>
    <submittedName>
        <fullName evidence="23">Complement C8 alpha chain</fullName>
    </submittedName>
</protein>
<evidence type="ECO:0000313" key="23">
    <source>
        <dbReference type="Ensembl" id="ENSSLDP00000008198.1"/>
    </source>
</evidence>
<reference evidence="23" key="1">
    <citation type="submission" date="2025-08" db="UniProtKB">
        <authorList>
            <consortium name="Ensembl"/>
        </authorList>
    </citation>
    <scope>IDENTIFICATION</scope>
</reference>
<keyword evidence="12" id="KW-0204">Cytolysis</keyword>
<dbReference type="GO" id="GO:0031640">
    <property type="term" value="P:killing of cells of another organism"/>
    <property type="evidence" value="ECO:0007669"/>
    <property type="project" value="UniProtKB-KW"/>
</dbReference>
<evidence type="ECO:0000256" key="2">
    <source>
        <dbReference type="ARBA" id="ARBA00004613"/>
    </source>
</evidence>
<evidence type="ECO:0000256" key="20">
    <source>
        <dbReference type="PROSITE-ProRule" id="PRU00124"/>
    </source>
</evidence>
<dbReference type="Gene3D" id="4.10.400.10">
    <property type="entry name" value="Low-density Lipoprotein Receptor"/>
    <property type="match status" value="1"/>
</dbReference>
<accession>A0A3B4X689</accession>
<dbReference type="GeneID" id="111666488"/>
<organism evidence="23 24">
    <name type="scientific">Seriola lalandi dorsalis</name>
    <dbReference type="NCBI Taxonomy" id="1841481"/>
    <lineage>
        <taxon>Eukaryota</taxon>
        <taxon>Metazoa</taxon>
        <taxon>Chordata</taxon>
        <taxon>Craniata</taxon>
        <taxon>Vertebrata</taxon>
        <taxon>Euteleostomi</taxon>
        <taxon>Actinopterygii</taxon>
        <taxon>Neopterygii</taxon>
        <taxon>Teleostei</taxon>
        <taxon>Neoteleostei</taxon>
        <taxon>Acanthomorphata</taxon>
        <taxon>Carangaria</taxon>
        <taxon>Carangiformes</taxon>
        <taxon>Carangidae</taxon>
        <taxon>Seriola</taxon>
    </lineage>
</organism>
<dbReference type="SMART" id="SM00209">
    <property type="entry name" value="TSP1"/>
    <property type="match status" value="2"/>
</dbReference>
<dbReference type="Ensembl" id="ENSSLDT00000008464.1">
    <property type="protein sequence ID" value="ENSSLDP00000008198.1"/>
    <property type="gene ID" value="ENSSLDG00000006509.1"/>
</dbReference>
<keyword evidence="14" id="KW-0180">Complement pathway</keyword>
<evidence type="ECO:0000256" key="13">
    <source>
        <dbReference type="ARBA" id="ARBA00022859"/>
    </source>
</evidence>
<keyword evidence="15" id="KW-0473">Membrane attack complex</keyword>
<dbReference type="AlphaFoldDB" id="A0A3B4X689"/>
<dbReference type="GO" id="GO:0006958">
    <property type="term" value="P:complement activation, classical pathway"/>
    <property type="evidence" value="ECO:0007669"/>
    <property type="project" value="UniProtKB-KW"/>
</dbReference>
<keyword evidence="4" id="KW-1134">Transmembrane beta strand</keyword>
<keyword evidence="24" id="KW-1185">Reference proteome</keyword>
<dbReference type="GO" id="GO:0005579">
    <property type="term" value="C:membrane attack complex"/>
    <property type="evidence" value="ECO:0007669"/>
    <property type="project" value="UniProtKB-KW"/>
</dbReference>
<dbReference type="PROSITE" id="PS50092">
    <property type="entry name" value="TSP1"/>
    <property type="match status" value="2"/>
</dbReference>
<dbReference type="Pfam" id="PF01823">
    <property type="entry name" value="MACPF"/>
    <property type="match status" value="1"/>
</dbReference>
<dbReference type="Pfam" id="PF00057">
    <property type="entry name" value="Ldl_recept_a"/>
    <property type="match status" value="1"/>
</dbReference>
<dbReference type="InterPro" id="IPR001862">
    <property type="entry name" value="MAC_perforin"/>
</dbReference>
<dbReference type="RefSeq" id="XP_023277588.1">
    <property type="nucleotide sequence ID" value="XM_023421820.1"/>
</dbReference>
<keyword evidence="10 21" id="KW-0732">Signal</keyword>
<dbReference type="GeneTree" id="ENSGT00940000160126"/>
<dbReference type="InterPro" id="IPR020863">
    <property type="entry name" value="MACPF_CS"/>
</dbReference>
<name>A0A3B4X689_SERLL</name>
<keyword evidence="18" id="KW-0325">Glycoprotein</keyword>
<dbReference type="InterPro" id="IPR048831">
    <property type="entry name" value="C8A_B_C6_EGF-like"/>
</dbReference>
<evidence type="ECO:0000256" key="21">
    <source>
        <dbReference type="SAM" id="SignalP"/>
    </source>
</evidence>
<evidence type="ECO:0000256" key="18">
    <source>
        <dbReference type="ARBA" id="ARBA00023180"/>
    </source>
</evidence>
<dbReference type="SUPFAM" id="SSF57424">
    <property type="entry name" value="LDL receptor-like module"/>
    <property type="match status" value="1"/>
</dbReference>
<feature type="domain" description="MACPF" evidence="22">
    <location>
        <begin position="154"/>
        <end position="513"/>
    </location>
</feature>
<keyword evidence="17 20" id="KW-1015">Disulfide bond</keyword>
<keyword evidence="9" id="KW-0812">Transmembrane</keyword>
<comment type="similarity">
    <text evidence="3">Belongs to the complement C6/C7/C8/C9 family.</text>
</comment>
<dbReference type="PROSITE" id="PS00279">
    <property type="entry name" value="MACPF_1"/>
    <property type="match status" value="1"/>
</dbReference>
<dbReference type="PANTHER" id="PTHR45742:SF1">
    <property type="entry name" value="COMPLEMENT COMPONENT C8 ALPHA CHAIN"/>
    <property type="match status" value="1"/>
</dbReference>
<evidence type="ECO:0000259" key="22">
    <source>
        <dbReference type="PROSITE" id="PS51412"/>
    </source>
</evidence>
<evidence type="ECO:0000256" key="9">
    <source>
        <dbReference type="ARBA" id="ARBA00022692"/>
    </source>
</evidence>
<dbReference type="InterPro" id="IPR020864">
    <property type="entry name" value="MACPF"/>
</dbReference>
<keyword evidence="6" id="KW-0245">EGF-like domain</keyword>
<evidence type="ECO:0000256" key="17">
    <source>
        <dbReference type="ARBA" id="ARBA00023157"/>
    </source>
</evidence>
<evidence type="ECO:0000256" key="7">
    <source>
        <dbReference type="ARBA" id="ARBA00022537"/>
    </source>
</evidence>
<evidence type="ECO:0000256" key="16">
    <source>
        <dbReference type="ARBA" id="ARBA00023136"/>
    </source>
</evidence>
<dbReference type="PRINTS" id="PR00764">
    <property type="entry name" value="COMPLEMENTC9"/>
</dbReference>
<dbReference type="PROSITE" id="PS51412">
    <property type="entry name" value="MACPF_2"/>
    <property type="match status" value="1"/>
</dbReference>
<dbReference type="PRINTS" id="PR01705">
    <property type="entry name" value="TSP1REPEAT"/>
</dbReference>
<evidence type="ECO:0000313" key="24">
    <source>
        <dbReference type="Proteomes" id="UP000261360"/>
    </source>
</evidence>
<evidence type="ECO:0000256" key="6">
    <source>
        <dbReference type="ARBA" id="ARBA00022536"/>
    </source>
</evidence>
<dbReference type="SUPFAM" id="SSF82895">
    <property type="entry name" value="TSP-1 type 1 repeat"/>
    <property type="match status" value="2"/>
</dbReference>
<dbReference type="InterPro" id="IPR000884">
    <property type="entry name" value="TSP1_rpt"/>
</dbReference>
<feature type="disulfide bond" evidence="20">
    <location>
        <begin position="114"/>
        <end position="126"/>
    </location>
</feature>
<evidence type="ECO:0000256" key="5">
    <source>
        <dbReference type="ARBA" id="ARBA00022525"/>
    </source>
</evidence>
<reference evidence="23" key="2">
    <citation type="submission" date="2025-09" db="UniProtKB">
        <authorList>
            <consortium name="Ensembl"/>
        </authorList>
    </citation>
    <scope>IDENTIFICATION</scope>
</reference>
<proteinExistence type="inferred from homology"/>
<dbReference type="SMART" id="SM00457">
    <property type="entry name" value="MACPF"/>
    <property type="match status" value="1"/>
</dbReference>
<evidence type="ECO:0000256" key="15">
    <source>
        <dbReference type="ARBA" id="ARBA00023058"/>
    </source>
</evidence>
<keyword evidence="8" id="KW-0399">Innate immunity</keyword>
<feature type="disulfide bond" evidence="20">
    <location>
        <begin position="133"/>
        <end position="148"/>
    </location>
</feature>
<dbReference type="PROSITE" id="PS01209">
    <property type="entry name" value="LDLRA_1"/>
    <property type="match status" value="1"/>
</dbReference>
<keyword evidence="19" id="KW-1053">Target membrane</keyword>
<dbReference type="Proteomes" id="UP000261360">
    <property type="component" value="Unplaced"/>
</dbReference>
<dbReference type="Gene3D" id="2.20.100.10">
    <property type="entry name" value="Thrombospondin type-1 (TSP1) repeat"/>
    <property type="match status" value="2"/>
</dbReference>
<dbReference type="InterPro" id="IPR036383">
    <property type="entry name" value="TSP1_rpt_sf"/>
</dbReference>
<keyword evidence="13" id="KW-0391">Immunity</keyword>
<keyword evidence="5" id="KW-0964">Secreted</keyword>
<evidence type="ECO:0000256" key="4">
    <source>
        <dbReference type="ARBA" id="ARBA00022452"/>
    </source>
</evidence>
<evidence type="ECO:0000256" key="8">
    <source>
        <dbReference type="ARBA" id="ARBA00022588"/>
    </source>
</evidence>
<comment type="subcellular location">
    <subcellularLocation>
        <location evidence="2">Secreted</location>
    </subcellularLocation>
    <subcellularLocation>
        <location evidence="1">Target cell membrane</location>
        <topology evidence="1">Multi-pass membrane protein</topology>
    </subcellularLocation>
</comment>
<dbReference type="GO" id="GO:0044218">
    <property type="term" value="C:other organism cell membrane"/>
    <property type="evidence" value="ECO:0007669"/>
    <property type="project" value="UniProtKB-KW"/>
</dbReference>
<dbReference type="InterPro" id="IPR002172">
    <property type="entry name" value="LDrepeatLR_classA_rpt"/>
</dbReference>
<dbReference type="InterPro" id="IPR036055">
    <property type="entry name" value="LDL_receptor-like_sf"/>
</dbReference>
<dbReference type="PANTHER" id="PTHR45742">
    <property type="entry name" value="COMPLEMENT COMPONENT C6"/>
    <property type="match status" value="1"/>
</dbReference>
<dbReference type="PROSITE" id="PS50068">
    <property type="entry name" value="LDLRA_2"/>
    <property type="match status" value="1"/>
</dbReference>
<dbReference type="Pfam" id="PF21195">
    <property type="entry name" value="EGF_C8A_B_C6"/>
    <property type="match status" value="1"/>
</dbReference>
<evidence type="ECO:0000256" key="1">
    <source>
        <dbReference type="ARBA" id="ARBA00004276"/>
    </source>
</evidence>
<sequence length="599" mass="66311">MGIFVHLLLGLCALYLFINFTVDASRRPWTTADNRGVGARMARAANNPIPRPTPVNCRLTNWKSWTPCDSCTDIQFRFRYLEKPSQFGGEMCGDLWERLKCPAATTNCSVPDYCGASFTCPESGRCISNSLLCNGESDCGDGSDEERCQKVNQRKDKCSTLMPIPGAERGTLGYNILTGDFMNHVLDSNYFGGQCEYVYNGEWRKFTYDSFCENLNYNDNYKNYRKPYNYHTYHFVAQATSQGSHEFYEDVASLLKARQTLKSSSGGVTIGISKVEGGISGSGSSLFLTNITKFNSQDRGFVRLWSKVQTARFKMRTNKLVLHEEFQASLMELPEQYDFGVYYRFFNAFGTHYVTEGTMGGTLEYVAVLNKTAMAESKLTASETESCFGASIGLASPLGAQTEVDLKLKGNSCEKTGSLEDGKKSDSSLIEDVFTLVKGGVTSSSGGLIAIKNPESYRNWGATLKYNPAVIEYEIMPIYELVRLSTVADHVGERLANLRKGWDEYVQQFHSCRCAPCRHNGIPVLSGTSCICVCKSGYFGDSCEQTLRPDTKTDGSWSCWGSWSPCTSGEQTRERNCNNPAPHGGGAQCLGSSSQNQLC</sequence>
<dbReference type="STRING" id="1841481.ENSSLDP00000008198"/>
<evidence type="ECO:0000256" key="10">
    <source>
        <dbReference type="ARBA" id="ARBA00022729"/>
    </source>
</evidence>
<evidence type="ECO:0000256" key="11">
    <source>
        <dbReference type="ARBA" id="ARBA00022737"/>
    </source>
</evidence>
<comment type="caution">
    <text evidence="20">Lacks conserved residue(s) required for the propagation of feature annotation.</text>
</comment>
<keyword evidence="11" id="KW-0677">Repeat</keyword>
<keyword evidence="7" id="KW-1052">Target cell membrane</keyword>
<dbReference type="CDD" id="cd00112">
    <property type="entry name" value="LDLa"/>
    <property type="match status" value="1"/>
</dbReference>
<dbReference type="GO" id="GO:0005576">
    <property type="term" value="C:extracellular region"/>
    <property type="evidence" value="ECO:0007669"/>
    <property type="project" value="UniProtKB-SubCell"/>
</dbReference>
<dbReference type="OrthoDB" id="6150863at2759"/>
<feature type="chain" id="PRO_5017220254" evidence="21">
    <location>
        <begin position="25"/>
        <end position="599"/>
    </location>
</feature>
<dbReference type="InterPro" id="IPR023415">
    <property type="entry name" value="LDLR_class-A_CS"/>
</dbReference>
<evidence type="ECO:0000256" key="19">
    <source>
        <dbReference type="ARBA" id="ARBA00023298"/>
    </source>
</evidence>
<dbReference type="GO" id="GO:0045087">
    <property type="term" value="P:innate immune response"/>
    <property type="evidence" value="ECO:0007669"/>
    <property type="project" value="UniProtKB-KW"/>
</dbReference>
<evidence type="ECO:0000256" key="14">
    <source>
        <dbReference type="ARBA" id="ARBA00022875"/>
    </source>
</evidence>
<dbReference type="SMART" id="SM00192">
    <property type="entry name" value="LDLa"/>
    <property type="match status" value="1"/>
</dbReference>
<evidence type="ECO:0000256" key="3">
    <source>
        <dbReference type="ARBA" id="ARBA00009214"/>
    </source>
</evidence>
<feature type="signal peptide" evidence="21">
    <location>
        <begin position="1"/>
        <end position="24"/>
    </location>
</feature>
<evidence type="ECO:0000256" key="12">
    <source>
        <dbReference type="ARBA" id="ARBA00022852"/>
    </source>
</evidence>